<name>A0A8R7R2H0_TRIUA</name>
<dbReference type="Proteomes" id="UP000015106">
    <property type="component" value="Chromosome 7"/>
</dbReference>
<sequence>MRRIQSTSPALDVEDRSSSALGAEDQ</sequence>
<dbReference type="EnsemblPlants" id="TuG1812G0700002939.01.T01">
    <property type="protein sequence ID" value="TuG1812G0700002939.01.T01.cds300600"/>
    <property type="gene ID" value="TuG1812G0700002939.01"/>
</dbReference>
<protein>
    <submittedName>
        <fullName evidence="2">Uncharacterized protein</fullName>
    </submittedName>
</protein>
<keyword evidence="3" id="KW-1185">Reference proteome</keyword>
<dbReference type="AlphaFoldDB" id="A0A8R7R2H0"/>
<reference evidence="2" key="2">
    <citation type="submission" date="2018-03" db="EMBL/GenBank/DDBJ databases">
        <title>The Triticum urartu genome reveals the dynamic nature of wheat genome evolution.</title>
        <authorList>
            <person name="Ling H."/>
            <person name="Ma B."/>
            <person name="Shi X."/>
            <person name="Liu H."/>
            <person name="Dong L."/>
            <person name="Sun H."/>
            <person name="Cao Y."/>
            <person name="Gao Q."/>
            <person name="Zheng S."/>
            <person name="Li Y."/>
            <person name="Yu Y."/>
            <person name="Du H."/>
            <person name="Qi M."/>
            <person name="Li Y."/>
            <person name="Yu H."/>
            <person name="Cui Y."/>
            <person name="Wang N."/>
            <person name="Chen C."/>
            <person name="Wu H."/>
            <person name="Zhao Y."/>
            <person name="Zhang J."/>
            <person name="Li Y."/>
            <person name="Zhou W."/>
            <person name="Zhang B."/>
            <person name="Hu W."/>
            <person name="Eijk M."/>
            <person name="Tang J."/>
            <person name="Witsenboer H."/>
            <person name="Zhao S."/>
            <person name="Li Z."/>
            <person name="Zhang A."/>
            <person name="Wang D."/>
            <person name="Liang C."/>
        </authorList>
    </citation>
    <scope>NUCLEOTIDE SEQUENCE [LARGE SCALE GENOMIC DNA]</scope>
    <source>
        <strain evidence="2">cv. G1812</strain>
    </source>
</reference>
<accession>A0A8R7R2H0</accession>
<organism evidence="2 3">
    <name type="scientific">Triticum urartu</name>
    <name type="common">Red wild einkorn</name>
    <name type="synonym">Crithodium urartu</name>
    <dbReference type="NCBI Taxonomy" id="4572"/>
    <lineage>
        <taxon>Eukaryota</taxon>
        <taxon>Viridiplantae</taxon>
        <taxon>Streptophyta</taxon>
        <taxon>Embryophyta</taxon>
        <taxon>Tracheophyta</taxon>
        <taxon>Spermatophyta</taxon>
        <taxon>Magnoliopsida</taxon>
        <taxon>Liliopsida</taxon>
        <taxon>Poales</taxon>
        <taxon>Poaceae</taxon>
        <taxon>BOP clade</taxon>
        <taxon>Pooideae</taxon>
        <taxon>Triticodae</taxon>
        <taxon>Triticeae</taxon>
        <taxon>Triticinae</taxon>
        <taxon>Triticum</taxon>
    </lineage>
</organism>
<evidence type="ECO:0000313" key="3">
    <source>
        <dbReference type="Proteomes" id="UP000015106"/>
    </source>
</evidence>
<dbReference type="Gramene" id="TuG1812G0700002939.01.T01">
    <property type="protein sequence ID" value="TuG1812G0700002939.01.T01.cds300600"/>
    <property type="gene ID" value="TuG1812G0700002939.01"/>
</dbReference>
<feature type="region of interest" description="Disordered" evidence="1">
    <location>
        <begin position="1"/>
        <end position="26"/>
    </location>
</feature>
<reference evidence="3" key="1">
    <citation type="journal article" date="2013" name="Nature">
        <title>Draft genome of the wheat A-genome progenitor Triticum urartu.</title>
        <authorList>
            <person name="Ling H.Q."/>
            <person name="Zhao S."/>
            <person name="Liu D."/>
            <person name="Wang J."/>
            <person name="Sun H."/>
            <person name="Zhang C."/>
            <person name="Fan H."/>
            <person name="Li D."/>
            <person name="Dong L."/>
            <person name="Tao Y."/>
            <person name="Gao C."/>
            <person name="Wu H."/>
            <person name="Li Y."/>
            <person name="Cui Y."/>
            <person name="Guo X."/>
            <person name="Zheng S."/>
            <person name="Wang B."/>
            <person name="Yu K."/>
            <person name="Liang Q."/>
            <person name="Yang W."/>
            <person name="Lou X."/>
            <person name="Chen J."/>
            <person name="Feng M."/>
            <person name="Jian J."/>
            <person name="Zhang X."/>
            <person name="Luo G."/>
            <person name="Jiang Y."/>
            <person name="Liu J."/>
            <person name="Wang Z."/>
            <person name="Sha Y."/>
            <person name="Zhang B."/>
            <person name="Wu H."/>
            <person name="Tang D."/>
            <person name="Shen Q."/>
            <person name="Xue P."/>
            <person name="Zou S."/>
            <person name="Wang X."/>
            <person name="Liu X."/>
            <person name="Wang F."/>
            <person name="Yang Y."/>
            <person name="An X."/>
            <person name="Dong Z."/>
            <person name="Zhang K."/>
            <person name="Zhang X."/>
            <person name="Luo M.C."/>
            <person name="Dvorak J."/>
            <person name="Tong Y."/>
            <person name="Wang J."/>
            <person name="Yang H."/>
            <person name="Li Z."/>
            <person name="Wang D."/>
            <person name="Zhang A."/>
            <person name="Wang J."/>
        </authorList>
    </citation>
    <scope>NUCLEOTIDE SEQUENCE</scope>
    <source>
        <strain evidence="3">cv. G1812</strain>
    </source>
</reference>
<evidence type="ECO:0000256" key="1">
    <source>
        <dbReference type="SAM" id="MobiDB-lite"/>
    </source>
</evidence>
<reference evidence="2" key="3">
    <citation type="submission" date="2022-06" db="UniProtKB">
        <authorList>
            <consortium name="EnsemblPlants"/>
        </authorList>
    </citation>
    <scope>IDENTIFICATION</scope>
</reference>
<proteinExistence type="predicted"/>
<evidence type="ECO:0000313" key="2">
    <source>
        <dbReference type="EnsemblPlants" id="TuG1812G0700002939.01.T01.cds300600"/>
    </source>
</evidence>